<dbReference type="EMBL" id="BGJZ01000031">
    <property type="protein sequence ID" value="GBH07441.1"/>
    <property type="molecule type" value="Genomic_DNA"/>
</dbReference>
<sequence>MVLTTTELDDTNLVVATLRDHFSYNGSASNNWSTDVDVVAIANQQNAVERDGFASSDFQFFDFQVFTWGDFVLLATGNNYCVHGISPKILLTQLFIRRVLAGMAAWGWNGPFALRKAGAAQES</sequence>
<comment type="caution">
    <text evidence="1">The sequence shown here is derived from an EMBL/GenBank/DDBJ whole genome shotgun (WGS) entry which is preliminary data.</text>
</comment>
<accession>A0A2V0R120</accession>
<evidence type="ECO:0000313" key="4">
    <source>
        <dbReference type="Proteomes" id="UP000248291"/>
    </source>
</evidence>
<protein>
    <submittedName>
        <fullName evidence="1">Uncharacterized protein</fullName>
    </submittedName>
</protein>
<dbReference type="AlphaFoldDB" id="A0A2V0R120"/>
<evidence type="ECO:0000313" key="3">
    <source>
        <dbReference type="Proteomes" id="UP000247480"/>
    </source>
</evidence>
<gene>
    <name evidence="1" type="ORF">KPSA1_00796</name>
    <name evidence="2" type="ORF">KPSA3_01113</name>
</gene>
<organism evidence="1 3">
    <name type="scientific">Pseudomonas syringae pv. actinidiae</name>
    <dbReference type="NCBI Taxonomy" id="103796"/>
    <lineage>
        <taxon>Bacteria</taxon>
        <taxon>Pseudomonadati</taxon>
        <taxon>Pseudomonadota</taxon>
        <taxon>Gammaproteobacteria</taxon>
        <taxon>Pseudomonadales</taxon>
        <taxon>Pseudomonadaceae</taxon>
        <taxon>Pseudomonas</taxon>
        <taxon>Pseudomonas syringae</taxon>
    </lineage>
</organism>
<reference evidence="1 3" key="1">
    <citation type="submission" date="2018-04" db="EMBL/GenBank/DDBJ databases">
        <title>Draft genome sequence of Pseudomonas syringae pv. actinidiae biovar 1 strains isolated from kiwifruit in Kagawa prefecture.</title>
        <authorList>
            <person name="Tabuchi M."/>
            <person name="Saito M."/>
            <person name="Fujiwara S."/>
            <person name="Sasa N."/>
            <person name="Akimitsu K."/>
            <person name="Gomi K."/>
            <person name="Konishi-Sugita S."/>
            <person name="Hamano K."/>
            <person name="Kataoka I."/>
        </authorList>
    </citation>
    <scope>NUCLEOTIDE SEQUENCE [LARGE SCALE GENOMIC DNA]</scope>
    <source>
        <strain evidence="1 3">MAFF212206</strain>
    </source>
</reference>
<evidence type="ECO:0000313" key="2">
    <source>
        <dbReference type="EMBL" id="GBH15192.1"/>
    </source>
</evidence>
<dbReference type="AntiFam" id="ANF00191">
    <property type="entry name" value="Shadow ORF (opposite rplU)"/>
</dbReference>
<evidence type="ECO:0000313" key="1">
    <source>
        <dbReference type="EMBL" id="GBH07441.1"/>
    </source>
</evidence>
<dbReference type="Proteomes" id="UP000247480">
    <property type="component" value="Unassembled WGS sequence"/>
</dbReference>
<dbReference type="Proteomes" id="UP000248291">
    <property type="component" value="Unassembled WGS sequence"/>
</dbReference>
<dbReference type="EMBL" id="BGKA01000036">
    <property type="protein sequence ID" value="GBH15192.1"/>
    <property type="molecule type" value="Genomic_DNA"/>
</dbReference>
<proteinExistence type="predicted"/>
<name>A0A2V0R120_PSESF</name>
<reference evidence="2 4" key="2">
    <citation type="submission" date="2018-04" db="EMBL/GenBank/DDBJ databases">
        <title>Draft genome sequence of Pseudomonas syringae pv. actinidiae biovar 3 strains isolated from kiwifruit in Kagawa prefecture.</title>
        <authorList>
            <person name="Tabuchi M."/>
            <person name="Saito M."/>
            <person name="Fujiwara S."/>
            <person name="Sasa N."/>
            <person name="Akimitsu K."/>
            <person name="Gomi K."/>
            <person name="Konishi-Sugita S."/>
            <person name="Hamano K."/>
            <person name="Kataoka I."/>
        </authorList>
    </citation>
    <scope>NUCLEOTIDE SEQUENCE [LARGE SCALE GENOMIC DNA]</scope>
    <source>
        <strain evidence="2 4">MAFF212211</strain>
    </source>
</reference>